<proteinExistence type="predicted"/>
<dbReference type="AlphaFoldDB" id="A0AAD9H484"/>
<evidence type="ECO:0000256" key="1">
    <source>
        <dbReference type="SAM" id="MobiDB-lite"/>
    </source>
</evidence>
<reference evidence="2" key="1">
    <citation type="submission" date="2021-06" db="EMBL/GenBank/DDBJ databases">
        <title>Comparative genomics, transcriptomics and evolutionary studies reveal genomic signatures of adaptation to plant cell wall in hemibiotrophic fungi.</title>
        <authorList>
            <consortium name="DOE Joint Genome Institute"/>
            <person name="Baroncelli R."/>
            <person name="Diaz J.F."/>
            <person name="Benocci T."/>
            <person name="Peng M."/>
            <person name="Battaglia E."/>
            <person name="Haridas S."/>
            <person name="Andreopoulos W."/>
            <person name="Labutti K."/>
            <person name="Pangilinan J."/>
            <person name="Floch G.L."/>
            <person name="Makela M.R."/>
            <person name="Henrissat B."/>
            <person name="Grigoriev I.V."/>
            <person name="Crouch J.A."/>
            <person name="De Vries R.P."/>
            <person name="Sukno S.A."/>
            <person name="Thon M.R."/>
        </authorList>
    </citation>
    <scope>NUCLEOTIDE SEQUENCE</scope>
    <source>
        <strain evidence="2">MAFF235873</strain>
    </source>
</reference>
<dbReference type="EMBL" id="MU843147">
    <property type="protein sequence ID" value="KAK2021007.1"/>
    <property type="molecule type" value="Genomic_DNA"/>
</dbReference>
<comment type="caution">
    <text evidence="2">The sequence shown here is derived from an EMBL/GenBank/DDBJ whole genome shotgun (WGS) entry which is preliminary data.</text>
</comment>
<protein>
    <submittedName>
        <fullName evidence="2">Uncharacterized protein</fullName>
    </submittedName>
</protein>
<evidence type="ECO:0000313" key="2">
    <source>
        <dbReference type="EMBL" id="KAK2021007.1"/>
    </source>
</evidence>
<organism evidence="2 3">
    <name type="scientific">Colletotrichum zoysiae</name>
    <dbReference type="NCBI Taxonomy" id="1216348"/>
    <lineage>
        <taxon>Eukaryota</taxon>
        <taxon>Fungi</taxon>
        <taxon>Dikarya</taxon>
        <taxon>Ascomycota</taxon>
        <taxon>Pezizomycotina</taxon>
        <taxon>Sordariomycetes</taxon>
        <taxon>Hypocreomycetidae</taxon>
        <taxon>Glomerellales</taxon>
        <taxon>Glomerellaceae</taxon>
        <taxon>Colletotrichum</taxon>
        <taxon>Colletotrichum graminicola species complex</taxon>
    </lineage>
</organism>
<keyword evidence="3" id="KW-1185">Reference proteome</keyword>
<feature type="compositionally biased region" description="Basic and acidic residues" evidence="1">
    <location>
        <begin position="16"/>
        <end position="25"/>
    </location>
</feature>
<evidence type="ECO:0000313" key="3">
    <source>
        <dbReference type="Proteomes" id="UP001232148"/>
    </source>
</evidence>
<feature type="region of interest" description="Disordered" evidence="1">
    <location>
        <begin position="16"/>
        <end position="53"/>
    </location>
</feature>
<gene>
    <name evidence="2" type="ORF">LX32DRAFT_646844</name>
</gene>
<name>A0AAD9H484_9PEZI</name>
<sequence>MTLAVTVYGLMMLGKRTEGAEKWPDQKPLSLQEDGEESSVELEKRGASEKSPLFSSCSTECVPVPYKQCPESAVDTPRKALSP</sequence>
<accession>A0AAD9H484</accession>
<dbReference type="Proteomes" id="UP001232148">
    <property type="component" value="Unassembled WGS sequence"/>
</dbReference>